<accession>A0A2C5TRM6</accession>
<evidence type="ECO:0000313" key="1">
    <source>
        <dbReference type="EMBL" id="MBE8613735.1"/>
    </source>
</evidence>
<protein>
    <submittedName>
        <fullName evidence="1">Uncharacterized protein</fullName>
    </submittedName>
</protein>
<gene>
    <name evidence="1" type="ORF">CYG68_15200</name>
</gene>
<dbReference type="RefSeq" id="WP_004234758.1">
    <property type="nucleotide sequence ID" value="NZ_CP026046.1"/>
</dbReference>
<comment type="caution">
    <text evidence="1">The sequence shown here is derived from an EMBL/GenBank/DDBJ whole genome shotgun (WGS) entry which is preliminary data.</text>
</comment>
<sequence length="174" mass="19346">MFMSYKKFNMKKIRLYLLFSLPFIFPVSVAVSSASKPVVRQSEPVISETIEGIGAVVAVSPDDLRNRFLSGRRGMPFPMDLTTLPEPAGKVPPGSRIPHSDVFSTLPAVPVQRDESGDQFYSDEIAGAWQAFFDNNGYDVQTGFGGDLEKDLKNNQKNNLLNTSSYMVIYDEKP</sequence>
<dbReference type="EMBL" id="PKLF01000014">
    <property type="protein sequence ID" value="MBE8613735.1"/>
    <property type="molecule type" value="Genomic_DNA"/>
</dbReference>
<name>A0A2C5TRM6_MORMO</name>
<dbReference type="AlphaFoldDB" id="A0A2C5TRM6"/>
<evidence type="ECO:0000313" key="2">
    <source>
        <dbReference type="Proteomes" id="UP000650477"/>
    </source>
</evidence>
<reference evidence="1" key="1">
    <citation type="submission" date="2017-12" db="EMBL/GenBank/DDBJ databases">
        <title>Genome sequencing and analysis.</title>
        <authorList>
            <person name="Huang Y.-T."/>
        </authorList>
    </citation>
    <scope>NUCLEOTIDE SEQUENCE</scope>
    <source>
        <strain evidence="1">VGH116</strain>
    </source>
</reference>
<proteinExistence type="predicted"/>
<dbReference type="Proteomes" id="UP000650477">
    <property type="component" value="Unassembled WGS sequence"/>
</dbReference>
<organism evidence="1 2">
    <name type="scientific">Morganella morganii</name>
    <name type="common">Proteus morganii</name>
    <dbReference type="NCBI Taxonomy" id="582"/>
    <lineage>
        <taxon>Bacteria</taxon>
        <taxon>Pseudomonadati</taxon>
        <taxon>Pseudomonadota</taxon>
        <taxon>Gammaproteobacteria</taxon>
        <taxon>Enterobacterales</taxon>
        <taxon>Morganellaceae</taxon>
        <taxon>Morganella</taxon>
    </lineage>
</organism>